<dbReference type="NCBIfam" id="NF002937">
    <property type="entry name" value="PRK03584.1"/>
    <property type="match status" value="1"/>
</dbReference>
<evidence type="ECO:0000259" key="5">
    <source>
        <dbReference type="Pfam" id="PF00501"/>
    </source>
</evidence>
<dbReference type="InterPro" id="IPR025110">
    <property type="entry name" value="AMP-bd_C"/>
</dbReference>
<dbReference type="RefSeq" id="WP_213101297.1">
    <property type="nucleotide sequence ID" value="NZ_JAGYPM010000001.1"/>
</dbReference>
<dbReference type="InterPro" id="IPR045851">
    <property type="entry name" value="AMP-bd_C_sf"/>
</dbReference>
<dbReference type="SUPFAM" id="SSF56801">
    <property type="entry name" value="Acetyl-CoA synthetase-like"/>
    <property type="match status" value="1"/>
</dbReference>
<dbReference type="NCBIfam" id="TIGR01217">
    <property type="entry name" value="ac_ac_CoA_syn"/>
    <property type="match status" value="1"/>
</dbReference>
<evidence type="ECO:0000256" key="4">
    <source>
        <dbReference type="ARBA" id="ARBA00022840"/>
    </source>
</evidence>
<accession>A0ABS5NPU3</accession>
<organism evidence="7 8">
    <name type="scientific">Cytobacillus citreus</name>
    <dbReference type="NCBI Taxonomy" id="2833586"/>
    <lineage>
        <taxon>Bacteria</taxon>
        <taxon>Bacillati</taxon>
        <taxon>Bacillota</taxon>
        <taxon>Bacilli</taxon>
        <taxon>Bacillales</taxon>
        <taxon>Bacillaceae</taxon>
        <taxon>Cytobacillus</taxon>
    </lineage>
</organism>
<evidence type="ECO:0000313" key="7">
    <source>
        <dbReference type="EMBL" id="MBS4189479.1"/>
    </source>
</evidence>
<keyword evidence="8" id="KW-1185">Reference proteome</keyword>
<comment type="similarity">
    <text evidence="1">Belongs to the ATP-dependent AMP-binding enzyme family.</text>
</comment>
<dbReference type="PANTHER" id="PTHR42921">
    <property type="entry name" value="ACETOACETYL-COA SYNTHETASE"/>
    <property type="match status" value="1"/>
</dbReference>
<name>A0ABS5NPU3_9BACI</name>
<dbReference type="Gene3D" id="3.40.50.12780">
    <property type="entry name" value="N-terminal domain of ligase-like"/>
    <property type="match status" value="1"/>
</dbReference>
<dbReference type="GO" id="GO:0030729">
    <property type="term" value="F:acetoacetate-CoA ligase activity"/>
    <property type="evidence" value="ECO:0007669"/>
    <property type="project" value="UniProtKB-EC"/>
</dbReference>
<dbReference type="Pfam" id="PF13193">
    <property type="entry name" value="AMP-binding_C"/>
    <property type="match status" value="1"/>
</dbReference>
<dbReference type="InterPro" id="IPR020845">
    <property type="entry name" value="AMP-binding_CS"/>
</dbReference>
<dbReference type="PANTHER" id="PTHR42921:SF1">
    <property type="entry name" value="ACETOACETYL-COA SYNTHETASE"/>
    <property type="match status" value="1"/>
</dbReference>
<feature type="domain" description="AMP-binding enzyme C-terminal" evidence="6">
    <location>
        <begin position="537"/>
        <end position="609"/>
    </location>
</feature>
<dbReference type="InterPro" id="IPR005914">
    <property type="entry name" value="Acac_CoA_synth"/>
</dbReference>
<gene>
    <name evidence="7" type="ORF">KHA94_04505</name>
</gene>
<dbReference type="Gene3D" id="3.30.300.30">
    <property type="match status" value="1"/>
</dbReference>
<evidence type="ECO:0000256" key="2">
    <source>
        <dbReference type="ARBA" id="ARBA00022598"/>
    </source>
</evidence>
<dbReference type="InterPro" id="IPR042099">
    <property type="entry name" value="ANL_N_sf"/>
</dbReference>
<protein>
    <submittedName>
        <fullName evidence="7">Acetoacetate--CoA ligase</fullName>
        <ecNumber evidence="7">6.2.1.16</ecNumber>
    </submittedName>
</protein>
<keyword evidence="4" id="KW-0067">ATP-binding</keyword>
<evidence type="ECO:0000256" key="1">
    <source>
        <dbReference type="ARBA" id="ARBA00006432"/>
    </source>
</evidence>
<dbReference type="PROSITE" id="PS00455">
    <property type="entry name" value="AMP_BINDING"/>
    <property type="match status" value="1"/>
</dbReference>
<keyword evidence="3" id="KW-0547">Nucleotide-binding</keyword>
<evidence type="ECO:0000259" key="6">
    <source>
        <dbReference type="Pfam" id="PF13193"/>
    </source>
</evidence>
<dbReference type="Proteomes" id="UP000681027">
    <property type="component" value="Unassembled WGS sequence"/>
</dbReference>
<dbReference type="InterPro" id="IPR000873">
    <property type="entry name" value="AMP-dep_synth/lig_dom"/>
</dbReference>
<proteinExistence type="inferred from homology"/>
<comment type="caution">
    <text evidence="7">The sequence shown here is derived from an EMBL/GenBank/DDBJ whole genome shotgun (WGS) entry which is preliminary data.</text>
</comment>
<feature type="domain" description="AMP-dependent synthetase/ligase" evidence="5">
    <location>
        <begin position="97"/>
        <end position="469"/>
    </location>
</feature>
<dbReference type="EC" id="6.2.1.16" evidence="7"/>
<dbReference type="EMBL" id="JAGYPM010000001">
    <property type="protein sequence ID" value="MBS4189479.1"/>
    <property type="molecule type" value="Genomic_DNA"/>
</dbReference>
<dbReference type="Pfam" id="PF00501">
    <property type="entry name" value="AMP-binding"/>
    <property type="match status" value="1"/>
</dbReference>
<evidence type="ECO:0000256" key="3">
    <source>
        <dbReference type="ARBA" id="ARBA00022741"/>
    </source>
</evidence>
<sequence>MEKPGFLWEPDEAFISNSNLKAFADHIGKSLLPYEHFHRWSFAKPKEFWSAVWDFANIIGEKGDGVLSRPEDGCMQGTSWFPYAKLNFAENLLRGDEKRIAIVEGDENGEYRCMSMGELRRLVAQVQTGLRSLGINRGDRVAGIVTNRIEGLAALLATASLGAVWTSCSPDFGPQGIVDRIGQVKPKVIIATLDYQYNEKTFDMGAPISTVCDSIDGLSTLVTIGNSSGLSNVNDFKIITWEELCDNDSSSPEFIRVSFKSPLYILYSSGTTGLPKAIVHSVGGTLIQHLKEHKFHCDIKPGDVMFWYTNTAWMMYHWLVSGLASEATIFLYDGAPVLKNEPGMLWRYAEGLRITHFGLSPKYLEVLMKQTYPVNLKHDLPQLRSVLSAGAPVSPEQFHWVYENIKQDMMFSSISGGTEIIGCFVMGSPVHPVRAGEISCKALGMAVDVLDDRGASVIHQKGDLVCTQPFPSMPITFWGEDGEKRYKNTYFVDRPGIWTHGDLAEQTNHGSIIIYGRVDGTLKPGGVRIGTAEIYRVIDQIPEIQDSIVFGLPNNGDEEIVLCVVTKDRNLDIDTAKSMRYKIRSNASPRHVPHRIYCVNEIPYTLNGKKVEGAVKSTVLGKSIKNHASIINPECLAEYSILLGREFK</sequence>
<evidence type="ECO:0000313" key="8">
    <source>
        <dbReference type="Proteomes" id="UP000681027"/>
    </source>
</evidence>
<keyword evidence="2 7" id="KW-0436">Ligase</keyword>
<reference evidence="7 8" key="1">
    <citation type="submission" date="2021-05" db="EMBL/GenBank/DDBJ databases">
        <title>Novel Bacillus species.</title>
        <authorList>
            <person name="Liu G."/>
        </authorList>
    </citation>
    <scope>NUCLEOTIDE SEQUENCE [LARGE SCALE GENOMIC DNA]</scope>
    <source>
        <strain evidence="7 8">FJAT-49705</strain>
    </source>
</reference>